<organism evidence="2 3">
    <name type="scientific">Desulfonema magnum</name>
    <dbReference type="NCBI Taxonomy" id="45655"/>
    <lineage>
        <taxon>Bacteria</taxon>
        <taxon>Pseudomonadati</taxon>
        <taxon>Thermodesulfobacteriota</taxon>
        <taxon>Desulfobacteria</taxon>
        <taxon>Desulfobacterales</taxon>
        <taxon>Desulfococcaceae</taxon>
        <taxon>Desulfonema</taxon>
    </lineage>
</organism>
<feature type="domain" description="ORC1/DEAH AAA+ ATPase" evidence="1">
    <location>
        <begin position="148"/>
        <end position="289"/>
    </location>
</feature>
<evidence type="ECO:0000259" key="1">
    <source>
        <dbReference type="Pfam" id="PF13401"/>
    </source>
</evidence>
<dbReference type="KEGG" id="dmm:dnm_085070"/>
<dbReference type="InterPro" id="IPR027417">
    <property type="entry name" value="P-loop_NTPase"/>
</dbReference>
<dbReference type="GO" id="GO:0016887">
    <property type="term" value="F:ATP hydrolysis activity"/>
    <property type="evidence" value="ECO:0007669"/>
    <property type="project" value="InterPro"/>
</dbReference>
<accession>A0A975GSY5</accession>
<proteinExistence type="predicted"/>
<dbReference type="Gene3D" id="3.40.50.300">
    <property type="entry name" value="P-loop containing nucleotide triphosphate hydrolases"/>
    <property type="match status" value="1"/>
</dbReference>
<evidence type="ECO:0000313" key="2">
    <source>
        <dbReference type="EMBL" id="QTA92427.1"/>
    </source>
</evidence>
<protein>
    <submittedName>
        <fullName evidence="2">AAA ATPase-like domain-containing protein</fullName>
    </submittedName>
</protein>
<dbReference type="InterPro" id="IPR052026">
    <property type="entry name" value="ExeA_AAA_ATPase_DNA-bind"/>
</dbReference>
<dbReference type="EMBL" id="CP061800">
    <property type="protein sequence ID" value="QTA92427.1"/>
    <property type="molecule type" value="Genomic_DNA"/>
</dbReference>
<dbReference type="PANTHER" id="PTHR35894">
    <property type="entry name" value="GENERAL SECRETION PATHWAY PROTEIN A-RELATED"/>
    <property type="match status" value="1"/>
</dbReference>
<dbReference type="SUPFAM" id="SSF52540">
    <property type="entry name" value="P-loop containing nucleoside triphosphate hydrolases"/>
    <property type="match status" value="1"/>
</dbReference>
<keyword evidence="3" id="KW-1185">Reference proteome</keyword>
<dbReference type="Pfam" id="PF13401">
    <property type="entry name" value="AAA_22"/>
    <property type="match status" value="1"/>
</dbReference>
<dbReference type="Proteomes" id="UP000663722">
    <property type="component" value="Chromosome"/>
</dbReference>
<dbReference type="PANTHER" id="PTHR35894:SF1">
    <property type="entry name" value="PHOSPHORIBULOKINASE _ URIDINE KINASE FAMILY"/>
    <property type="match status" value="1"/>
</dbReference>
<sequence length="627" mass="73387">MSFNFEIFEIWDLGFGIWDLRFEIRSPITKFQVSNFKFRVSNFKFRVSSFEFQISSFEFQVSSFKFRVSSSEFQVSSFKFQVSSFEFQVSSFEFQVSSFKFQVSSFKFRVSNMTKFFNTTGPCRPEIHYMADPLSRLPMVRELIEDQHYFVLHGPRRTGKTTYLYALMNQLSQEGKYSALTVNIQPAASVQNPTRAMIMVADAICNKARRHLPEKEWPEPVENLDQDMLARGQLQRYLNLWAEKNPKPVVLFIDEADSLPDELFLALLRQLRAGFEDRPHGFPHSVALAGLRLGINALLNIKTPSLLLDAFTLSETDALLNQHTAETGQIFTREAINEIFRLTRGQPWLTNTLVRETITEILKNDFTKEITPAHVARARKALVRERKTHLDNLIGKLKESPVKNVTEALISGEFLQSDRLEDLTYLQDFGLVTRELPIKFANPIYTEIIPEALSYCWKVSFSQELVYEKKYIKNGLLDIDSLISAFQEFYRHHSEIWLERFEFCEIGRQLLFIAFLQRIVGTEAMFEYEMELGSRHLSLLLEFASERFAMELKLQRNRYSEDEGLKEIVRYLNRIGMDQGYLILFETNSQIPWEECTYRLDSQIPWEKRIYRKEITHEGKKIIFVGM</sequence>
<gene>
    <name evidence="2" type="ORF">dnm_085070</name>
</gene>
<dbReference type="InterPro" id="IPR049945">
    <property type="entry name" value="AAA_22"/>
</dbReference>
<name>A0A975GSY5_9BACT</name>
<reference evidence="2" key="1">
    <citation type="journal article" date="2021" name="Microb. Physiol.">
        <title>Proteogenomic Insights into the Physiology of Marine, Sulfate-Reducing, Filamentous Desulfonema limicola and Desulfonema magnum.</title>
        <authorList>
            <person name="Schnaars V."/>
            <person name="Wohlbrand L."/>
            <person name="Scheve S."/>
            <person name="Hinrichs C."/>
            <person name="Reinhardt R."/>
            <person name="Rabus R."/>
        </authorList>
    </citation>
    <scope>NUCLEOTIDE SEQUENCE</scope>
    <source>
        <strain evidence="2">4be13</strain>
    </source>
</reference>
<dbReference type="AlphaFoldDB" id="A0A975GSY5"/>
<evidence type="ECO:0000313" key="3">
    <source>
        <dbReference type="Proteomes" id="UP000663722"/>
    </source>
</evidence>